<reference evidence="2 3" key="1">
    <citation type="submission" date="2019-06" db="EMBL/GenBank/DDBJ databases">
        <title>Genome Sequence of the Brown Rot Fungal Pathogen Monilinia laxa.</title>
        <authorList>
            <person name="De Miccolis Angelini R.M."/>
            <person name="Landi L."/>
            <person name="Abate D."/>
            <person name="Pollastro S."/>
            <person name="Romanazzi G."/>
            <person name="Faretra F."/>
        </authorList>
    </citation>
    <scope>NUCLEOTIDE SEQUENCE [LARGE SCALE GENOMIC DNA]</scope>
    <source>
        <strain evidence="2 3">Mlax316</strain>
    </source>
</reference>
<feature type="compositionally biased region" description="Polar residues" evidence="1">
    <location>
        <begin position="28"/>
        <end position="41"/>
    </location>
</feature>
<feature type="compositionally biased region" description="Low complexity" evidence="1">
    <location>
        <begin position="370"/>
        <end position="384"/>
    </location>
</feature>
<proteinExistence type="predicted"/>
<evidence type="ECO:0000256" key="1">
    <source>
        <dbReference type="SAM" id="MobiDB-lite"/>
    </source>
</evidence>
<feature type="region of interest" description="Disordered" evidence="1">
    <location>
        <begin position="262"/>
        <end position="393"/>
    </location>
</feature>
<feature type="compositionally biased region" description="Polar residues" evidence="1">
    <location>
        <begin position="274"/>
        <end position="287"/>
    </location>
</feature>
<dbReference type="EMBL" id="VIGI01000012">
    <property type="protein sequence ID" value="KAB8293332.1"/>
    <property type="molecule type" value="Genomic_DNA"/>
</dbReference>
<feature type="region of interest" description="Disordered" evidence="1">
    <location>
        <begin position="1"/>
        <end position="47"/>
    </location>
</feature>
<accession>A0A5N6JWJ9</accession>
<protein>
    <submittedName>
        <fullName evidence="2">Uncharacterized protein</fullName>
    </submittedName>
</protein>
<feature type="compositionally biased region" description="Low complexity" evidence="1">
    <location>
        <begin position="313"/>
        <end position="328"/>
    </location>
</feature>
<evidence type="ECO:0000313" key="3">
    <source>
        <dbReference type="Proteomes" id="UP000326757"/>
    </source>
</evidence>
<feature type="region of interest" description="Disordered" evidence="1">
    <location>
        <begin position="464"/>
        <end position="484"/>
    </location>
</feature>
<comment type="caution">
    <text evidence="2">The sequence shown here is derived from an EMBL/GenBank/DDBJ whole genome shotgun (WGS) entry which is preliminary data.</text>
</comment>
<name>A0A5N6JWJ9_MONLA</name>
<sequence>MEGKRLIKQEPISPLFGLEPDTPIPSIERSNSRSLETQVTTEVPRRERIHPRGGLIGSQRHQTSNTQQIPPQLLREPRGSFASYADNLREFLGPLDPIGHEQRRQAIRLSRQQAQDAIHDPTSDASYYESLREFLGPLNPRGQQQQQHISGSSSWPSLVLGTDRFQSVARPRSMQYSSTYQAPGQITPFRRFSGARRGFVRPIDSQPQLQIDPMPIHRSDSAQFHGKNVNRSDPAAYNPLSMALDHDNTLQTSVRAPQHLQQSIQSLSGLSDSDNSPYIQQTDSNLSYVPAQNDVPVPMDKDRFSAPRALMDTATGSSSTTRGSLGTSVPVEKKMSHGRPLGSKTENNNPRRMQIPNLRPILPVPSAGIPSQSSSGTVPSSQQPTKTRSNHETTFRLTRNASLMLNPFSKIVPASIKLVADNGQEWEYKYPGTRRNWKKGPSGKVTVAKLNVWANAILRRRLPNDFPAGPRKRSNSAPSKPKADKWTEWEKGYLESRIMDAIRIKKGNLDEEDWKLVAEAQNEEFLDYKRLPGLPLALLTSRMLTIDNVPAIRGGGFTKTEGQFPERSGPEIQSILYRWPEIQEKIKGEIKKHRGKIPAYLDCDTDLSESEVSSDDENGTVDTYAVGTDRMEFDAEE</sequence>
<dbReference type="Proteomes" id="UP000326757">
    <property type="component" value="Unassembled WGS sequence"/>
</dbReference>
<keyword evidence="3" id="KW-1185">Reference proteome</keyword>
<feature type="compositionally biased region" description="Low complexity" evidence="1">
    <location>
        <begin position="262"/>
        <end position="273"/>
    </location>
</feature>
<gene>
    <name evidence="2" type="ORF">EYC80_007656</name>
</gene>
<evidence type="ECO:0000313" key="2">
    <source>
        <dbReference type="EMBL" id="KAB8293332.1"/>
    </source>
</evidence>
<organism evidence="2 3">
    <name type="scientific">Monilinia laxa</name>
    <name type="common">Brown rot fungus</name>
    <name type="synonym">Sclerotinia laxa</name>
    <dbReference type="NCBI Taxonomy" id="61186"/>
    <lineage>
        <taxon>Eukaryota</taxon>
        <taxon>Fungi</taxon>
        <taxon>Dikarya</taxon>
        <taxon>Ascomycota</taxon>
        <taxon>Pezizomycotina</taxon>
        <taxon>Leotiomycetes</taxon>
        <taxon>Helotiales</taxon>
        <taxon>Sclerotiniaceae</taxon>
        <taxon>Monilinia</taxon>
    </lineage>
</organism>
<dbReference type="AlphaFoldDB" id="A0A5N6JWJ9"/>
<dbReference type="OrthoDB" id="3555249at2759"/>